<dbReference type="Proteomes" id="UP001280629">
    <property type="component" value="Unassembled WGS sequence"/>
</dbReference>
<sequence length="432" mass="48373">MIRIAVFGSEETVSLVQQHAHQIVGIEIQPFLYHSISDIERLLSQAIHCDVYFFSGILSYVHAENLLGEFDKPAVYIEDNELNVSLTLLTVIHHNLTALDRISMDLPDRKKLDIIIDQLQIMPKPTYIRDFSWIKTERARTFETAPLLQFHAELWDAGKTSLAITSIHSVYDQLVQLGIPCMRMVDAEKTVLDALNEAKQAGILLKTQLSQVAVSTISITHDGHTEPAQEQMEPILNGLQGIAKQMNGSLQKVGPASFESFSTKGSVEFLMGNSGLMAPLLKLANELSIVIHIGTGFGMTIVEAKKNAAIALSFTEKEKGHYFIVVTEDKTVINPQVEMADQVLSTEDERVIHLAKTAKVSVPNMIKMMQFLKSRPVNRITSGDIVDYFGITRRSAERMLKKYMDAGWLKVIGEEHPHQNGRPRSVYRLDLP</sequence>
<evidence type="ECO:0000313" key="2">
    <source>
        <dbReference type="Proteomes" id="UP001280629"/>
    </source>
</evidence>
<dbReference type="RefSeq" id="WP_317936283.1">
    <property type="nucleotide sequence ID" value="NZ_JAUBDH010000007.1"/>
</dbReference>
<reference evidence="1 2" key="1">
    <citation type="submission" date="2023-06" db="EMBL/GenBank/DDBJ databases">
        <title>Sporosarcina sp. nov., isolated from Korean traditional fermented seafood 'Jeotgal'.</title>
        <authorList>
            <person name="Yang A.-I."/>
            <person name="Shin N.-R."/>
        </authorList>
    </citation>
    <scope>NUCLEOTIDE SEQUENCE [LARGE SCALE GENOMIC DNA]</scope>
    <source>
        <strain evidence="1 2">KCTC3840</strain>
    </source>
</reference>
<accession>A0ABU4G506</accession>
<evidence type="ECO:0008006" key="3">
    <source>
        <dbReference type="Google" id="ProtNLM"/>
    </source>
</evidence>
<proteinExistence type="predicted"/>
<keyword evidence="2" id="KW-1185">Reference proteome</keyword>
<comment type="caution">
    <text evidence="1">The sequence shown here is derived from an EMBL/GenBank/DDBJ whole genome shotgun (WGS) entry which is preliminary data.</text>
</comment>
<gene>
    <name evidence="1" type="ORF">QT716_11805</name>
</gene>
<evidence type="ECO:0000313" key="1">
    <source>
        <dbReference type="EMBL" id="MDW0110722.1"/>
    </source>
</evidence>
<dbReference type="EMBL" id="JAUBDH010000007">
    <property type="protein sequence ID" value="MDW0110722.1"/>
    <property type="molecule type" value="Genomic_DNA"/>
</dbReference>
<name>A0ABU4G506_9BACL</name>
<organism evidence="1 2">
    <name type="scientific">Sporosarcina aquimarina</name>
    <dbReference type="NCBI Taxonomy" id="114975"/>
    <lineage>
        <taxon>Bacteria</taxon>
        <taxon>Bacillati</taxon>
        <taxon>Bacillota</taxon>
        <taxon>Bacilli</taxon>
        <taxon>Bacillales</taxon>
        <taxon>Caryophanaceae</taxon>
        <taxon>Sporosarcina</taxon>
    </lineage>
</organism>
<protein>
    <recommendedName>
        <fullName evidence="3">Transcriptional regulator</fullName>
    </recommendedName>
</protein>